<evidence type="ECO:0000256" key="1">
    <source>
        <dbReference type="SAM" id="MobiDB-lite"/>
    </source>
</evidence>
<dbReference type="RefSeq" id="WP_069960541.1">
    <property type="nucleotide sequence ID" value="NZ_CP016094.1"/>
</dbReference>
<dbReference type="AlphaFoldDB" id="A0A1I7PHR2"/>
<name>A0A1I7PHR2_9BACT</name>
<evidence type="ECO:0000313" key="3">
    <source>
        <dbReference type="EMBL" id="AOS43153.1"/>
    </source>
</evidence>
<feature type="region of interest" description="Disordered" evidence="1">
    <location>
        <begin position="164"/>
        <end position="195"/>
    </location>
</feature>
<evidence type="ECO:0000313" key="4">
    <source>
        <dbReference type="Proteomes" id="UP000095228"/>
    </source>
</evidence>
<evidence type="ECO:0000256" key="2">
    <source>
        <dbReference type="SAM" id="SignalP"/>
    </source>
</evidence>
<proteinExistence type="predicted"/>
<protein>
    <submittedName>
        <fullName evidence="3">Uncharacterized protein</fullName>
    </submittedName>
</protein>
<dbReference type="EMBL" id="CP016094">
    <property type="protein sequence ID" value="AOS43153.1"/>
    <property type="molecule type" value="Genomic_DNA"/>
</dbReference>
<keyword evidence="4" id="KW-1185">Reference proteome</keyword>
<dbReference type="KEGG" id="obg:Verru16b_00194"/>
<dbReference type="Proteomes" id="UP000095228">
    <property type="component" value="Chromosome"/>
</dbReference>
<feature type="chain" id="PRO_5009304119" evidence="2">
    <location>
        <begin position="27"/>
        <end position="195"/>
    </location>
</feature>
<reference evidence="3 4" key="1">
    <citation type="submission" date="2016-06" db="EMBL/GenBank/DDBJ databases">
        <title>Three novel species with peptidoglycan cell walls form the new genus Lacunisphaera gen. nov. in the family Opitutaceae of the verrucomicrobial subdivision 4.</title>
        <authorList>
            <person name="Rast P."/>
            <person name="Gloeckner I."/>
            <person name="Jogler M."/>
            <person name="Boedeker C."/>
            <person name="Jeske O."/>
            <person name="Wiegand S."/>
            <person name="Reinhardt R."/>
            <person name="Schumann P."/>
            <person name="Rohde M."/>
            <person name="Spring S."/>
            <person name="Gloeckner F.O."/>
            <person name="Jogler C."/>
        </authorList>
    </citation>
    <scope>NUCLEOTIDE SEQUENCE [LARGE SCALE GENOMIC DNA]</scope>
    <source>
        <strain evidence="3 4">IG16b</strain>
    </source>
</reference>
<accession>A0A1I7PHR2</accession>
<sequence>MIAIRLIRPGLLLTGLLTGLTLPLAAATAETDALNALRPEAPLTLDDLRPQPRERPRLRVSEVLTDEGRLRVHGGLSFTVGGSSGGGSFHGTSAWASYYDPVTGISLAFSYSTFSGDGLYDTYPRYFSSYPSAYPYAGALDSPGVTAVNVPRYTAAPVDRTDAPSFIRSGASDSIPHRFPAAGDDYVPSTRNARR</sequence>
<organism evidence="3 4">
    <name type="scientific">Lacunisphaera limnophila</name>
    <dbReference type="NCBI Taxonomy" id="1838286"/>
    <lineage>
        <taxon>Bacteria</taxon>
        <taxon>Pseudomonadati</taxon>
        <taxon>Verrucomicrobiota</taxon>
        <taxon>Opitutia</taxon>
        <taxon>Opitutales</taxon>
        <taxon>Opitutaceae</taxon>
        <taxon>Lacunisphaera</taxon>
    </lineage>
</organism>
<gene>
    <name evidence="3" type="ORF">Verru16b_00194</name>
</gene>
<feature type="signal peptide" evidence="2">
    <location>
        <begin position="1"/>
        <end position="26"/>
    </location>
</feature>
<keyword evidence="2" id="KW-0732">Signal</keyword>